<dbReference type="Proteomes" id="UP000078561">
    <property type="component" value="Unassembled WGS sequence"/>
</dbReference>
<keyword evidence="3" id="KW-1185">Reference proteome</keyword>
<organism evidence="2">
    <name type="scientific">Absidia glauca</name>
    <name type="common">Pin mould</name>
    <dbReference type="NCBI Taxonomy" id="4829"/>
    <lineage>
        <taxon>Eukaryota</taxon>
        <taxon>Fungi</taxon>
        <taxon>Fungi incertae sedis</taxon>
        <taxon>Mucoromycota</taxon>
        <taxon>Mucoromycotina</taxon>
        <taxon>Mucoromycetes</taxon>
        <taxon>Mucorales</taxon>
        <taxon>Cunninghamellaceae</taxon>
        <taxon>Absidia</taxon>
    </lineage>
</organism>
<sequence>MSHFTSKDALLNHIRSTLAIESFKIVERQESFIAIQCTDHRDCVCGALAVARIDEECDEVTIGSRKLIKQPFSEREVQCLEDGSTYNVKLELYNVCDDGACGFRALAVGLFGEATKSFFHAEELYRDVKCTMAVHGKINDDVALTGNAKDPNDEDYWMDLQRHGKLLSAAFGVNLVVFADLGASPITVFRFGSGNDHELAIFSHNDHFEYAITYTRQ</sequence>
<dbReference type="EMBL" id="LT554512">
    <property type="protein sequence ID" value="SAM06204.1"/>
    <property type="molecule type" value="Genomic_DNA"/>
</dbReference>
<dbReference type="AlphaFoldDB" id="A0A168R6X6"/>
<reference evidence="2" key="1">
    <citation type="submission" date="2016-04" db="EMBL/GenBank/DDBJ databases">
        <authorList>
            <person name="Evans L.H."/>
            <person name="Alamgir A."/>
            <person name="Owens N."/>
            <person name="Weber N.D."/>
            <person name="Virtaneva K."/>
            <person name="Barbian K."/>
            <person name="Babar A."/>
            <person name="Rosenke K."/>
        </authorList>
    </citation>
    <scope>NUCLEOTIDE SEQUENCE [LARGE SCALE GENOMIC DNA]</scope>
    <source>
        <strain evidence="2">CBS 101.48</strain>
    </source>
</reference>
<dbReference type="InterPro" id="IPR003323">
    <property type="entry name" value="OTU_dom"/>
</dbReference>
<evidence type="ECO:0000313" key="2">
    <source>
        <dbReference type="EMBL" id="SAM06204.1"/>
    </source>
</evidence>
<dbReference type="CDD" id="cd22744">
    <property type="entry name" value="OTU"/>
    <property type="match status" value="1"/>
</dbReference>
<dbReference type="InParanoid" id="A0A168R6X6"/>
<feature type="domain" description="OTU" evidence="1">
    <location>
        <begin position="90"/>
        <end position="214"/>
    </location>
</feature>
<evidence type="ECO:0000259" key="1">
    <source>
        <dbReference type="PROSITE" id="PS50802"/>
    </source>
</evidence>
<accession>A0A168R6X6</accession>
<evidence type="ECO:0000313" key="3">
    <source>
        <dbReference type="Proteomes" id="UP000078561"/>
    </source>
</evidence>
<proteinExistence type="predicted"/>
<protein>
    <recommendedName>
        <fullName evidence="1">OTU domain-containing protein</fullName>
    </recommendedName>
</protein>
<gene>
    <name evidence="2" type="primary">ABSGL_12082.1 scaffold 12492</name>
</gene>
<dbReference type="PROSITE" id="PS50802">
    <property type="entry name" value="OTU"/>
    <property type="match status" value="1"/>
</dbReference>
<name>A0A168R6X6_ABSGL</name>